<dbReference type="EMBL" id="JANPWB010000002">
    <property type="protein sequence ID" value="KAJ1208040.1"/>
    <property type="molecule type" value="Genomic_DNA"/>
</dbReference>
<proteinExistence type="predicted"/>
<organism evidence="1 2">
    <name type="scientific">Pleurodeles waltl</name>
    <name type="common">Iberian ribbed newt</name>
    <dbReference type="NCBI Taxonomy" id="8319"/>
    <lineage>
        <taxon>Eukaryota</taxon>
        <taxon>Metazoa</taxon>
        <taxon>Chordata</taxon>
        <taxon>Craniata</taxon>
        <taxon>Vertebrata</taxon>
        <taxon>Euteleostomi</taxon>
        <taxon>Amphibia</taxon>
        <taxon>Batrachia</taxon>
        <taxon>Caudata</taxon>
        <taxon>Salamandroidea</taxon>
        <taxon>Salamandridae</taxon>
        <taxon>Pleurodelinae</taxon>
        <taxon>Pleurodeles</taxon>
    </lineage>
</organism>
<dbReference type="AlphaFoldDB" id="A0AAV7W242"/>
<accession>A0AAV7W242</accession>
<sequence length="145" mass="16650">MLDNWLLDGKDGVENGDMERKYNENNNGWSGVSNPNRIRKGDWVKVKVKVGMWKKLCGLFKVKEVHCFFVVLENSERWNLRKVAKYGDANSIQVGEKDCSAKVQSSSEENGCSSYMLMDDDLLIHNNVDGSVDEERACRLRERED</sequence>
<evidence type="ECO:0000313" key="1">
    <source>
        <dbReference type="EMBL" id="KAJ1208040.1"/>
    </source>
</evidence>
<comment type="caution">
    <text evidence="1">The sequence shown here is derived from an EMBL/GenBank/DDBJ whole genome shotgun (WGS) entry which is preliminary data.</text>
</comment>
<dbReference type="Proteomes" id="UP001066276">
    <property type="component" value="Chromosome 1_2"/>
</dbReference>
<keyword evidence="2" id="KW-1185">Reference proteome</keyword>
<name>A0AAV7W242_PLEWA</name>
<gene>
    <name evidence="1" type="ORF">NDU88_003430</name>
</gene>
<protein>
    <submittedName>
        <fullName evidence="1">Uncharacterized protein</fullName>
    </submittedName>
</protein>
<evidence type="ECO:0000313" key="2">
    <source>
        <dbReference type="Proteomes" id="UP001066276"/>
    </source>
</evidence>
<reference evidence="1" key="1">
    <citation type="journal article" date="2022" name="bioRxiv">
        <title>Sequencing and chromosome-scale assembly of the giantPleurodeles waltlgenome.</title>
        <authorList>
            <person name="Brown T."/>
            <person name="Elewa A."/>
            <person name="Iarovenko S."/>
            <person name="Subramanian E."/>
            <person name="Araus A.J."/>
            <person name="Petzold A."/>
            <person name="Susuki M."/>
            <person name="Suzuki K.-i.T."/>
            <person name="Hayashi T."/>
            <person name="Toyoda A."/>
            <person name="Oliveira C."/>
            <person name="Osipova E."/>
            <person name="Leigh N.D."/>
            <person name="Simon A."/>
            <person name="Yun M.H."/>
        </authorList>
    </citation>
    <scope>NUCLEOTIDE SEQUENCE</scope>
    <source>
        <strain evidence="1">20211129_DDA</strain>
        <tissue evidence="1">Liver</tissue>
    </source>
</reference>